<dbReference type="GO" id="GO:0006259">
    <property type="term" value="P:DNA metabolic process"/>
    <property type="evidence" value="ECO:0007669"/>
    <property type="project" value="UniProtKB-ARBA"/>
</dbReference>
<comment type="function">
    <text evidence="3">Plays a role in the inhibition of type I interferon signaling pathway. Mechanistically, specifically interacts with 2',3'-cGAMP and cleaves it via its phosphodiesterase activity. In turn, prevents 2',3'-cGAMP interaction with host ER-resident STING1 leading to inhibition of downstream signaling pathway and type I interferon production.</text>
</comment>
<dbReference type="GO" id="GO:0004386">
    <property type="term" value="F:helicase activity"/>
    <property type="evidence" value="ECO:0007669"/>
    <property type="project" value="UniProtKB-KW"/>
</dbReference>
<evidence type="ECO:0000256" key="2">
    <source>
        <dbReference type="ARBA" id="ARBA00015502"/>
    </source>
</evidence>
<accession>A0A8S5NHV6</accession>
<dbReference type="SUPFAM" id="SSF52980">
    <property type="entry name" value="Restriction endonuclease-like"/>
    <property type="match status" value="1"/>
</dbReference>
<comment type="similarity">
    <text evidence="1">Belongs to the asfivirus EP364R family.</text>
</comment>
<keyword evidence="5" id="KW-0547">Nucleotide-binding</keyword>
<keyword evidence="5" id="KW-0378">Hydrolase</keyword>
<dbReference type="GO" id="GO:0004518">
    <property type="term" value="F:nuclease activity"/>
    <property type="evidence" value="ECO:0007669"/>
    <property type="project" value="InterPro"/>
</dbReference>
<name>A0A8S5NHV6_9CAUD</name>
<sequence length="165" mass="19458">MVIQVDTREHKKEWERIQKQFDNLGVQYFRSKLYCGDYQSLDNAKLCIDRKKDLQELCGNVCQQHERFKAELIRARESGIQLIILCEHGPDIKSVGDVYFWENPRKHKVIWKTVNGKRVKTVISDKAVDGCQLYKSLCTIRDRYGVRFEFCAKEETGRRIVELLS</sequence>
<evidence type="ECO:0000256" key="3">
    <source>
        <dbReference type="ARBA" id="ARBA00034463"/>
    </source>
</evidence>
<evidence type="ECO:0000313" key="5">
    <source>
        <dbReference type="EMBL" id="DAD93898.1"/>
    </source>
</evidence>
<dbReference type="InterPro" id="IPR006166">
    <property type="entry name" value="ERCC4_domain"/>
</dbReference>
<dbReference type="GO" id="GO:0003677">
    <property type="term" value="F:DNA binding"/>
    <property type="evidence" value="ECO:0007669"/>
    <property type="project" value="InterPro"/>
</dbReference>
<keyword evidence="5" id="KW-0347">Helicase</keyword>
<dbReference type="Pfam" id="PF02732">
    <property type="entry name" value="ERCC4"/>
    <property type="match status" value="1"/>
</dbReference>
<evidence type="ECO:0000256" key="1">
    <source>
        <dbReference type="ARBA" id="ARBA00008322"/>
    </source>
</evidence>
<organism evidence="5">
    <name type="scientific">Siphoviridae sp. ctmTU3</name>
    <dbReference type="NCBI Taxonomy" id="2826453"/>
    <lineage>
        <taxon>Viruses</taxon>
        <taxon>Duplodnaviria</taxon>
        <taxon>Heunggongvirae</taxon>
        <taxon>Uroviricota</taxon>
        <taxon>Caudoviricetes</taxon>
    </lineage>
</organism>
<feature type="domain" description="ERCC4" evidence="4">
    <location>
        <begin position="5"/>
        <end position="156"/>
    </location>
</feature>
<reference evidence="5" key="1">
    <citation type="journal article" date="2021" name="Proc. Natl. Acad. Sci. U.S.A.">
        <title>A Catalog of Tens of Thousands of Viruses from Human Metagenomes Reveals Hidden Associations with Chronic Diseases.</title>
        <authorList>
            <person name="Tisza M.J."/>
            <person name="Buck C.B."/>
        </authorList>
    </citation>
    <scope>NUCLEOTIDE SEQUENCE</scope>
    <source>
        <strain evidence="5">CtmTU3</strain>
    </source>
</reference>
<dbReference type="Gene3D" id="3.40.50.10130">
    <property type="match status" value="1"/>
</dbReference>
<dbReference type="EMBL" id="BK015169">
    <property type="protein sequence ID" value="DAD93898.1"/>
    <property type="molecule type" value="Genomic_DNA"/>
</dbReference>
<proteinExistence type="inferred from homology"/>
<evidence type="ECO:0000259" key="4">
    <source>
        <dbReference type="Pfam" id="PF02732"/>
    </source>
</evidence>
<dbReference type="InterPro" id="IPR011335">
    <property type="entry name" value="Restrct_endonuc-II-like"/>
</dbReference>
<protein>
    <recommendedName>
        <fullName evidence="2">ERCC4 domain-containing protein EP364R</fullName>
    </recommendedName>
</protein>
<keyword evidence="5" id="KW-0067">ATP-binding</keyword>